<proteinExistence type="inferred from homology"/>
<dbReference type="InterPro" id="IPR050346">
    <property type="entry name" value="FMO-like"/>
</dbReference>
<evidence type="ECO:0000313" key="6">
    <source>
        <dbReference type="EMBL" id="GAA98057.1"/>
    </source>
</evidence>
<evidence type="ECO:0000256" key="1">
    <source>
        <dbReference type="ARBA" id="ARBA00009183"/>
    </source>
</evidence>
<dbReference type="HOGENOM" id="CLU_006909_5_1_1"/>
<dbReference type="InterPro" id="IPR036188">
    <property type="entry name" value="FAD/NAD-bd_sf"/>
</dbReference>
<keyword evidence="4" id="KW-0560">Oxidoreductase</keyword>
<evidence type="ECO:0000313" key="7">
    <source>
        <dbReference type="Proteomes" id="UP000009131"/>
    </source>
</evidence>
<dbReference type="AlphaFoldDB" id="G7E5E7"/>
<dbReference type="InterPro" id="IPR020946">
    <property type="entry name" value="Flavin_mOase-like"/>
</dbReference>
<evidence type="ECO:0000256" key="4">
    <source>
        <dbReference type="ARBA" id="ARBA00023002"/>
    </source>
</evidence>
<dbReference type="GO" id="GO:0050661">
    <property type="term" value="F:NADP binding"/>
    <property type="evidence" value="ECO:0007669"/>
    <property type="project" value="InterPro"/>
</dbReference>
<dbReference type="STRING" id="764103.G7E5E7"/>
<reference evidence="6 7" key="1">
    <citation type="journal article" date="2011" name="J. Gen. Appl. Microbiol.">
        <title>Draft genome sequencing of the enigmatic basidiomycete Mixia osmundae.</title>
        <authorList>
            <person name="Nishida H."/>
            <person name="Nagatsuka Y."/>
            <person name="Sugiyama J."/>
        </authorList>
    </citation>
    <scope>NUCLEOTIDE SEQUENCE [LARGE SCALE GENOMIC DNA]</scope>
    <source>
        <strain evidence="7">CBS 9802 / IAM 14324 / JCM 22182 / KY 12970</strain>
    </source>
</reference>
<comment type="caution">
    <text evidence="6">The sequence shown here is derived from an EMBL/GenBank/DDBJ whole genome shotgun (WGS) entry which is preliminary data.</text>
</comment>
<dbReference type="InParanoid" id="G7E5E7"/>
<comment type="similarity">
    <text evidence="1">Belongs to the FMO family.</text>
</comment>
<reference evidence="6 7" key="2">
    <citation type="journal article" date="2012" name="Open Biol.">
        <title>Characteristics of nucleosomes and linker DNA regions on the genome of the basidiomycete Mixia osmundae revealed by mono- and dinucleosome mapping.</title>
        <authorList>
            <person name="Nishida H."/>
            <person name="Kondo S."/>
            <person name="Matsumoto T."/>
            <person name="Suzuki Y."/>
            <person name="Yoshikawa H."/>
            <person name="Taylor T.D."/>
            <person name="Sugiyama J."/>
        </authorList>
    </citation>
    <scope>NUCLEOTIDE SEQUENCE [LARGE SCALE GENOMIC DNA]</scope>
    <source>
        <strain evidence="7">CBS 9802 / IAM 14324 / JCM 22182 / KY 12970</strain>
    </source>
</reference>
<evidence type="ECO:0008006" key="8">
    <source>
        <dbReference type="Google" id="ProtNLM"/>
    </source>
</evidence>
<keyword evidence="3" id="KW-0274">FAD</keyword>
<protein>
    <recommendedName>
        <fullName evidence="8">FAD/NAD(P)-binding domain-containing protein</fullName>
    </recommendedName>
</protein>
<dbReference type="GO" id="GO:0050660">
    <property type="term" value="F:flavin adenine dinucleotide binding"/>
    <property type="evidence" value="ECO:0007669"/>
    <property type="project" value="InterPro"/>
</dbReference>
<evidence type="ECO:0000256" key="2">
    <source>
        <dbReference type="ARBA" id="ARBA00022630"/>
    </source>
</evidence>
<name>G7E5E7_MIXOS</name>
<evidence type="ECO:0000256" key="5">
    <source>
        <dbReference type="SAM" id="MobiDB-lite"/>
    </source>
</evidence>
<feature type="region of interest" description="Disordered" evidence="5">
    <location>
        <begin position="183"/>
        <end position="210"/>
    </location>
</feature>
<dbReference type="EMBL" id="BABT02000150">
    <property type="protein sequence ID" value="GAA98057.1"/>
    <property type="molecule type" value="Genomic_DNA"/>
</dbReference>
<organism evidence="6 7">
    <name type="scientific">Mixia osmundae (strain CBS 9802 / IAM 14324 / JCM 22182 / KY 12970)</name>
    <dbReference type="NCBI Taxonomy" id="764103"/>
    <lineage>
        <taxon>Eukaryota</taxon>
        <taxon>Fungi</taxon>
        <taxon>Dikarya</taxon>
        <taxon>Basidiomycota</taxon>
        <taxon>Pucciniomycotina</taxon>
        <taxon>Mixiomycetes</taxon>
        <taxon>Mixiales</taxon>
        <taxon>Mixiaceae</taxon>
        <taxon>Mixia</taxon>
    </lineage>
</organism>
<dbReference type="eggNOG" id="KOG1399">
    <property type="taxonomic scope" value="Eukaryota"/>
</dbReference>
<feature type="compositionally biased region" description="Low complexity" evidence="5">
    <location>
        <begin position="123"/>
        <end position="134"/>
    </location>
</feature>
<keyword evidence="7" id="KW-1185">Reference proteome</keyword>
<keyword evidence="2" id="KW-0285">Flavoprotein</keyword>
<dbReference type="GO" id="GO:0004499">
    <property type="term" value="F:N,N-dimethylaniline monooxygenase activity"/>
    <property type="evidence" value="ECO:0007669"/>
    <property type="project" value="InterPro"/>
</dbReference>
<feature type="compositionally biased region" description="Basic and acidic residues" evidence="5">
    <location>
        <begin position="200"/>
        <end position="210"/>
    </location>
</feature>
<dbReference type="OrthoDB" id="66881at2759"/>
<sequence>MTKRICVIGYGSAGLVAVKTLQDLPIELRRDYDVVIYEGREALGGVWLPEEHIRPAPDLPMTGIYPDLRANTPVNMMTYPDLPFPKGTDLFPHHSKVLRYLQDYARIYSLEASGQTVLKASPYCSSDGSSAASRESLETGATSISSLPPQHHVQTDSATRPAQFILHPLKKSGTQWAVTTVHNPPYKGASPAQTAVRSASKHDEDDVDKPDNLREMTEHFDHVIVATGHFHYPSIPHWPGEQDWLDSTPPSAAYQRRIMHSGAYRGPQDFEDQIVLVLGSGPSGLDGALQIRRYARKVYHSYNPSVKLSPQWPFERKVKISHFTREYIVFLDGSSLDDVDTIYLGTGFEIHYPYLEAGGLVKRHTAFDLPGWDGMVDSNFYLRPLWEHTLSLSPLHPLTALSFIGIPMANSYRFSNAVQALLVAWTIARPDILPAREELFRQLETQEQATLAKGRPLEKLGHRMGDPAAGESEIYQTRVLEFLAQAGVPIDPALIEPLVLWRMEVRKDFWLCLRGWHRLEKLGMAQDWLKDTEGDEGYAQLTRRVIAWQKAWEKVHRAPQQEISGWD</sequence>
<accession>G7E5E7</accession>
<feature type="region of interest" description="Disordered" evidence="5">
    <location>
        <begin position="123"/>
        <end position="158"/>
    </location>
</feature>
<dbReference type="Gene3D" id="3.50.50.60">
    <property type="entry name" value="FAD/NAD(P)-binding domain"/>
    <property type="match status" value="2"/>
</dbReference>
<dbReference type="SUPFAM" id="SSF51905">
    <property type="entry name" value="FAD/NAD(P)-binding domain"/>
    <property type="match status" value="1"/>
</dbReference>
<feature type="compositionally biased region" description="Polar residues" evidence="5">
    <location>
        <begin position="139"/>
        <end position="148"/>
    </location>
</feature>
<gene>
    <name evidence="6" type="primary">Mo04738</name>
    <name evidence="6" type="ORF">E5Q_04738</name>
</gene>
<dbReference type="PANTHER" id="PTHR23023">
    <property type="entry name" value="DIMETHYLANILINE MONOOXYGENASE"/>
    <property type="match status" value="1"/>
</dbReference>
<dbReference type="Proteomes" id="UP000009131">
    <property type="component" value="Unassembled WGS sequence"/>
</dbReference>
<dbReference type="Pfam" id="PF00743">
    <property type="entry name" value="FMO-like"/>
    <property type="match status" value="2"/>
</dbReference>
<evidence type="ECO:0000256" key="3">
    <source>
        <dbReference type="ARBA" id="ARBA00022827"/>
    </source>
</evidence>